<keyword evidence="6 7" id="KW-0326">Glycosidase</keyword>
<keyword evidence="9" id="KW-0732">Signal</keyword>
<dbReference type="PROSITE" id="PS51910">
    <property type="entry name" value="GH18_2"/>
    <property type="match status" value="1"/>
</dbReference>
<comment type="similarity">
    <text evidence="8">Belongs to the glycosyl hydrolase 18 family.</text>
</comment>
<proteinExistence type="inferred from homology"/>
<evidence type="ECO:0000259" key="10">
    <source>
        <dbReference type="PROSITE" id="PS51910"/>
    </source>
</evidence>
<dbReference type="Gene3D" id="3.20.20.80">
    <property type="entry name" value="Glycosidases"/>
    <property type="match status" value="1"/>
</dbReference>
<accession>A0ABV8TTZ3</accession>
<comment type="caution">
    <text evidence="11">The sequence shown here is derived from an EMBL/GenBank/DDBJ whole genome shotgun (WGS) entry which is preliminary data.</text>
</comment>
<evidence type="ECO:0000256" key="9">
    <source>
        <dbReference type="SAM" id="SignalP"/>
    </source>
</evidence>
<dbReference type="InterPro" id="IPR050314">
    <property type="entry name" value="Glycosyl_Hydrlase_18"/>
</dbReference>
<evidence type="ECO:0000256" key="4">
    <source>
        <dbReference type="ARBA" id="ARBA00023024"/>
    </source>
</evidence>
<evidence type="ECO:0000256" key="8">
    <source>
        <dbReference type="RuleBase" id="RU004453"/>
    </source>
</evidence>
<dbReference type="InterPro" id="IPR001223">
    <property type="entry name" value="Glyco_hydro18_cat"/>
</dbReference>
<dbReference type="PANTHER" id="PTHR11177:SF317">
    <property type="entry name" value="CHITINASE 12-RELATED"/>
    <property type="match status" value="1"/>
</dbReference>
<keyword evidence="4" id="KW-0146">Chitin degradation</keyword>
<evidence type="ECO:0000256" key="7">
    <source>
        <dbReference type="RuleBase" id="RU000489"/>
    </source>
</evidence>
<dbReference type="EC" id="3.2.1.14" evidence="2"/>
<keyword evidence="3 7" id="KW-0378">Hydrolase</keyword>
<organism evidence="11 12">
    <name type="scientific">Salininema proteolyticum</name>
    <dbReference type="NCBI Taxonomy" id="1607685"/>
    <lineage>
        <taxon>Bacteria</taxon>
        <taxon>Bacillati</taxon>
        <taxon>Actinomycetota</taxon>
        <taxon>Actinomycetes</taxon>
        <taxon>Glycomycetales</taxon>
        <taxon>Glycomycetaceae</taxon>
        <taxon>Salininema</taxon>
    </lineage>
</organism>
<gene>
    <name evidence="11" type="ORF">ACFPET_03430</name>
</gene>
<dbReference type="CDD" id="cd06548">
    <property type="entry name" value="GH18_chitinase"/>
    <property type="match status" value="1"/>
</dbReference>
<evidence type="ECO:0000313" key="11">
    <source>
        <dbReference type="EMBL" id="MFC4334244.1"/>
    </source>
</evidence>
<dbReference type="GO" id="GO:0016787">
    <property type="term" value="F:hydrolase activity"/>
    <property type="evidence" value="ECO:0007669"/>
    <property type="project" value="UniProtKB-KW"/>
</dbReference>
<dbReference type="SUPFAM" id="SSF51445">
    <property type="entry name" value="(Trans)glycosidases"/>
    <property type="match status" value="1"/>
</dbReference>
<evidence type="ECO:0000256" key="3">
    <source>
        <dbReference type="ARBA" id="ARBA00022801"/>
    </source>
</evidence>
<feature type="chain" id="PRO_5045613390" description="chitinase" evidence="9">
    <location>
        <begin position="26"/>
        <end position="471"/>
    </location>
</feature>
<dbReference type="InterPro" id="IPR003610">
    <property type="entry name" value="CBM5/12"/>
</dbReference>
<dbReference type="EMBL" id="JBHSDK010000003">
    <property type="protein sequence ID" value="MFC4334244.1"/>
    <property type="molecule type" value="Genomic_DNA"/>
</dbReference>
<dbReference type="Pfam" id="PF00704">
    <property type="entry name" value="Glyco_hydro_18"/>
    <property type="match status" value="1"/>
</dbReference>
<dbReference type="Gene3D" id="2.10.10.20">
    <property type="entry name" value="Carbohydrate-binding module superfamily 5/12"/>
    <property type="match status" value="1"/>
</dbReference>
<keyword evidence="5" id="KW-0119">Carbohydrate metabolism</keyword>
<dbReference type="SUPFAM" id="SSF51055">
    <property type="entry name" value="Carbohydrate binding domain"/>
    <property type="match status" value="1"/>
</dbReference>
<dbReference type="SMART" id="SM00636">
    <property type="entry name" value="Glyco_18"/>
    <property type="match status" value="1"/>
</dbReference>
<dbReference type="Proteomes" id="UP001595823">
    <property type="component" value="Unassembled WGS sequence"/>
</dbReference>
<dbReference type="InterPro" id="IPR036573">
    <property type="entry name" value="CBM_sf_5/12"/>
</dbReference>
<dbReference type="Pfam" id="PF02839">
    <property type="entry name" value="CBM_5_12"/>
    <property type="match status" value="1"/>
</dbReference>
<feature type="signal peptide" evidence="9">
    <location>
        <begin position="1"/>
        <end position="25"/>
    </location>
</feature>
<reference evidence="12" key="1">
    <citation type="journal article" date="2019" name="Int. J. Syst. Evol. Microbiol.">
        <title>The Global Catalogue of Microorganisms (GCM) 10K type strain sequencing project: providing services to taxonomists for standard genome sequencing and annotation.</title>
        <authorList>
            <consortium name="The Broad Institute Genomics Platform"/>
            <consortium name="The Broad Institute Genome Sequencing Center for Infectious Disease"/>
            <person name="Wu L."/>
            <person name="Ma J."/>
        </authorList>
    </citation>
    <scope>NUCLEOTIDE SEQUENCE [LARGE SCALE GENOMIC DNA]</scope>
    <source>
        <strain evidence="12">IBRC-M 10908</strain>
    </source>
</reference>
<dbReference type="RefSeq" id="WP_380617979.1">
    <property type="nucleotide sequence ID" value="NZ_JBHSDK010000003.1"/>
</dbReference>
<dbReference type="InterPro" id="IPR017853">
    <property type="entry name" value="GH"/>
</dbReference>
<name>A0ABV8TTZ3_9ACTN</name>
<dbReference type="Gene3D" id="3.10.50.10">
    <property type="match status" value="1"/>
</dbReference>
<keyword evidence="4" id="KW-0624">Polysaccharide degradation</keyword>
<evidence type="ECO:0000256" key="5">
    <source>
        <dbReference type="ARBA" id="ARBA00023277"/>
    </source>
</evidence>
<sequence>MGQKTTRRLLASLSTALMIMGTALAATGASARQPGAEAECTDPAWSAATVYNGGERVSHSAATWQARWWTQGDEPGTGGEWGVWERVGTCGDDGGGDPPDPIDPGPYYNIGYFTEWGVYDRNYHAKNIVTSGSAEKLTHIVYAFGNVQGGRCAMGDRFAAMERTYQPGESVDGEGDRWNDPLRGNFNQLLKLKAMYPHLKILYSFGGWTWSGGFGQAAQNPQAFADSCYDLVNDPRWEGLFDGIDIDWEYPNACGLTCDDSGPDAFADLMNALRGRFGGDLVTAAVTADATPGGKIDATDYAAAAEPSDFFMVMTYDFFGGWNDDVAPHSPKQGYDGIPIPEFHTTAALEKYISLGIPPDKLLMGIGFYGRGWYATEAGAGKGNGPAPGRYEQGIEDYKLIKDRCPATGEIGGSAYGQCGNQWWGYDTPATVASKMDYLKGLGLKGAFFWELSGDTADGELITAIHDNMQT</sequence>
<keyword evidence="12" id="KW-1185">Reference proteome</keyword>
<feature type="domain" description="GH18" evidence="10">
    <location>
        <begin position="107"/>
        <end position="471"/>
    </location>
</feature>
<dbReference type="CDD" id="cd12215">
    <property type="entry name" value="ChiC_BD"/>
    <property type="match status" value="1"/>
</dbReference>
<dbReference type="SUPFAM" id="SSF54556">
    <property type="entry name" value="Chitinase insertion domain"/>
    <property type="match status" value="1"/>
</dbReference>
<comment type="catalytic activity">
    <reaction evidence="1">
        <text>Random endo-hydrolysis of N-acetyl-beta-D-glucosaminide (1-&gt;4)-beta-linkages in chitin and chitodextrins.</text>
        <dbReference type="EC" id="3.2.1.14"/>
    </reaction>
</comment>
<dbReference type="InterPro" id="IPR001579">
    <property type="entry name" value="Glyco_hydro_18_chit_AS"/>
</dbReference>
<evidence type="ECO:0000256" key="2">
    <source>
        <dbReference type="ARBA" id="ARBA00012729"/>
    </source>
</evidence>
<evidence type="ECO:0000256" key="6">
    <source>
        <dbReference type="ARBA" id="ARBA00023295"/>
    </source>
</evidence>
<evidence type="ECO:0000313" key="12">
    <source>
        <dbReference type="Proteomes" id="UP001595823"/>
    </source>
</evidence>
<dbReference type="InterPro" id="IPR011583">
    <property type="entry name" value="Chitinase_II/V-like_cat"/>
</dbReference>
<evidence type="ECO:0000256" key="1">
    <source>
        <dbReference type="ARBA" id="ARBA00000822"/>
    </source>
</evidence>
<dbReference type="PANTHER" id="PTHR11177">
    <property type="entry name" value="CHITINASE"/>
    <property type="match status" value="1"/>
</dbReference>
<dbReference type="PROSITE" id="PS01095">
    <property type="entry name" value="GH18_1"/>
    <property type="match status" value="1"/>
</dbReference>
<dbReference type="SMART" id="SM00495">
    <property type="entry name" value="ChtBD3"/>
    <property type="match status" value="1"/>
</dbReference>
<protein>
    <recommendedName>
        <fullName evidence="2">chitinase</fullName>
        <ecNumber evidence="2">3.2.1.14</ecNumber>
    </recommendedName>
</protein>
<dbReference type="InterPro" id="IPR029070">
    <property type="entry name" value="Chitinase_insertion_sf"/>
</dbReference>